<evidence type="ECO:0000256" key="8">
    <source>
        <dbReference type="ARBA" id="ARBA00022840"/>
    </source>
</evidence>
<dbReference type="EMBL" id="JAELUP010000037">
    <property type="protein sequence ID" value="MBJ6361642.1"/>
    <property type="molecule type" value="Genomic_DNA"/>
</dbReference>
<dbReference type="GO" id="GO:0005886">
    <property type="term" value="C:plasma membrane"/>
    <property type="evidence" value="ECO:0007669"/>
    <property type="project" value="UniProtKB-SubCell"/>
</dbReference>
<keyword evidence="5" id="KW-0762">Sugar transport</keyword>
<dbReference type="SUPFAM" id="SSF52540">
    <property type="entry name" value="P-loop containing nucleoside triphosphate hydrolases"/>
    <property type="match status" value="2"/>
</dbReference>
<reference evidence="12" key="1">
    <citation type="submission" date="2020-12" db="EMBL/GenBank/DDBJ databases">
        <authorList>
            <person name="Huq M.A."/>
        </authorList>
    </citation>
    <scope>NUCLEOTIDE SEQUENCE</scope>
    <source>
        <strain evidence="12">MAHUQ-46</strain>
    </source>
</reference>
<keyword evidence="6" id="KW-0677">Repeat</keyword>
<organism evidence="12 13">
    <name type="scientific">Paenibacillus roseus</name>
    <dbReference type="NCBI Taxonomy" id="2798579"/>
    <lineage>
        <taxon>Bacteria</taxon>
        <taxon>Bacillati</taxon>
        <taxon>Bacillota</taxon>
        <taxon>Bacilli</taxon>
        <taxon>Bacillales</taxon>
        <taxon>Paenibacillaceae</taxon>
        <taxon>Paenibacillus</taxon>
    </lineage>
</organism>
<evidence type="ECO:0000256" key="6">
    <source>
        <dbReference type="ARBA" id="ARBA00022737"/>
    </source>
</evidence>
<dbReference type="FunFam" id="3.40.50.300:FF:000126">
    <property type="entry name" value="Galactose/methyl galactoside import ATP-binding protein MglA"/>
    <property type="match status" value="1"/>
</dbReference>
<evidence type="ECO:0000256" key="9">
    <source>
        <dbReference type="ARBA" id="ARBA00022967"/>
    </source>
</evidence>
<dbReference type="InterPro" id="IPR003593">
    <property type="entry name" value="AAA+_ATPase"/>
</dbReference>
<protein>
    <submittedName>
        <fullName evidence="12">Sugar ABC transporter ATP-binding protein</fullName>
    </submittedName>
</protein>
<dbReference type="InterPro" id="IPR050107">
    <property type="entry name" value="ABC_carbohydrate_import_ATPase"/>
</dbReference>
<evidence type="ECO:0000313" key="12">
    <source>
        <dbReference type="EMBL" id="MBJ6361642.1"/>
    </source>
</evidence>
<dbReference type="Gene3D" id="3.40.50.300">
    <property type="entry name" value="P-loop containing nucleotide triphosphate hydrolases"/>
    <property type="match status" value="2"/>
</dbReference>
<proteinExistence type="predicted"/>
<feature type="domain" description="ABC transporter" evidence="11">
    <location>
        <begin position="239"/>
        <end position="494"/>
    </location>
</feature>
<evidence type="ECO:0000256" key="10">
    <source>
        <dbReference type="ARBA" id="ARBA00023136"/>
    </source>
</evidence>
<evidence type="ECO:0000259" key="11">
    <source>
        <dbReference type="PROSITE" id="PS50893"/>
    </source>
</evidence>
<evidence type="ECO:0000256" key="7">
    <source>
        <dbReference type="ARBA" id="ARBA00022741"/>
    </source>
</evidence>
<dbReference type="Pfam" id="PF00005">
    <property type="entry name" value="ABC_tran"/>
    <property type="match status" value="2"/>
</dbReference>
<evidence type="ECO:0000256" key="2">
    <source>
        <dbReference type="ARBA" id="ARBA00004533"/>
    </source>
</evidence>
<dbReference type="AlphaFoldDB" id="A0A934J770"/>
<keyword evidence="9" id="KW-1278">Translocase</keyword>
<dbReference type="PROSITE" id="PS50893">
    <property type="entry name" value="ABC_TRANSPORTER_2"/>
    <property type="match status" value="2"/>
</dbReference>
<dbReference type="GO" id="GO:0016887">
    <property type="term" value="F:ATP hydrolysis activity"/>
    <property type="evidence" value="ECO:0007669"/>
    <property type="project" value="InterPro"/>
</dbReference>
<evidence type="ECO:0000256" key="3">
    <source>
        <dbReference type="ARBA" id="ARBA00022448"/>
    </source>
</evidence>
<dbReference type="RefSeq" id="WP_199019197.1">
    <property type="nucleotide sequence ID" value="NZ_JAELUP010000037.1"/>
</dbReference>
<evidence type="ECO:0000256" key="4">
    <source>
        <dbReference type="ARBA" id="ARBA00022475"/>
    </source>
</evidence>
<name>A0A934J770_9BACL</name>
<dbReference type="InterPro" id="IPR017871">
    <property type="entry name" value="ABC_transporter-like_CS"/>
</dbReference>
<keyword evidence="10" id="KW-0472">Membrane</keyword>
<comment type="subcellular location">
    <subcellularLocation>
        <location evidence="2">Cell inner membrane</location>
    </subcellularLocation>
    <subcellularLocation>
        <location evidence="1">Cell membrane</location>
        <topology evidence="1">Peripheral membrane protein</topology>
    </subcellularLocation>
</comment>
<evidence type="ECO:0000313" key="13">
    <source>
        <dbReference type="Proteomes" id="UP000640274"/>
    </source>
</evidence>
<gene>
    <name evidence="12" type="ORF">JFN88_10085</name>
</gene>
<keyword evidence="7" id="KW-0547">Nucleotide-binding</keyword>
<keyword evidence="13" id="KW-1185">Reference proteome</keyword>
<feature type="domain" description="ABC transporter" evidence="11">
    <location>
        <begin position="5"/>
        <end position="240"/>
    </location>
</feature>
<evidence type="ECO:0000256" key="5">
    <source>
        <dbReference type="ARBA" id="ARBA00022597"/>
    </source>
</evidence>
<dbReference type="CDD" id="cd03215">
    <property type="entry name" value="ABC_Carb_Monos_II"/>
    <property type="match status" value="1"/>
</dbReference>
<dbReference type="PANTHER" id="PTHR43790:SF3">
    <property type="entry name" value="D-ALLOSE IMPORT ATP-BINDING PROTEIN ALSA-RELATED"/>
    <property type="match status" value="1"/>
</dbReference>
<comment type="caution">
    <text evidence="12">The sequence shown here is derived from an EMBL/GenBank/DDBJ whole genome shotgun (WGS) entry which is preliminary data.</text>
</comment>
<dbReference type="PROSITE" id="PS00211">
    <property type="entry name" value="ABC_TRANSPORTER_1"/>
    <property type="match status" value="1"/>
</dbReference>
<dbReference type="SMART" id="SM00382">
    <property type="entry name" value="AAA"/>
    <property type="match status" value="2"/>
</dbReference>
<dbReference type="GO" id="GO:0005524">
    <property type="term" value="F:ATP binding"/>
    <property type="evidence" value="ECO:0007669"/>
    <property type="project" value="UniProtKB-KW"/>
</dbReference>
<dbReference type="InterPro" id="IPR027417">
    <property type="entry name" value="P-loop_NTPase"/>
</dbReference>
<evidence type="ECO:0000256" key="1">
    <source>
        <dbReference type="ARBA" id="ARBA00004202"/>
    </source>
</evidence>
<dbReference type="InterPro" id="IPR003439">
    <property type="entry name" value="ABC_transporter-like_ATP-bd"/>
</dbReference>
<keyword evidence="3" id="KW-0813">Transport</keyword>
<dbReference type="PANTHER" id="PTHR43790">
    <property type="entry name" value="CARBOHYDRATE TRANSPORT ATP-BINDING PROTEIN MG119-RELATED"/>
    <property type="match status" value="1"/>
</dbReference>
<sequence>MNELLRLDGIMKAFPGVKALQDVQFDVRKGEVVSLMGENGAGKSTLIKILAGVYRKDAGTIQFDGQRVEIESPLHSQSLGISVMFQELNLLPNLSVAENIFAGREKGKFGLFDKLGTKKEALRYMNEVGLNCPPHTLVRELSVSQRQMVEFAKALSIQSRLIILDEPTSSLTDREAEKLFEIVKKLKRDGVSIVFVSHKLKEVQMISDRVHILRDGAYVGCLEKGEITEDKIIQLMVGRTLENIFEKTPTEIGDEVLEVKGLHVPGKLKNISFSVRKGEIVGFAGLVGAGRTEVMRAVMGVDKRSSGQIFIEGEEVQITSPSQAIQHGIGLVPEDRKQHGLILGLSVKKNISLSALKQLTRAGILSRSAEDQLANEYIDKLRIKTPHKDQRAGNLSGGNQQKIVISKWLATHPRVLILDEPTRGIDVGAKKEIYTLMSQLAQQGVAIIMISSEMPEILGMSDRIIVMHEGEIKGTLDRESATQEKILELALKGA</sequence>
<keyword evidence="8 12" id="KW-0067">ATP-binding</keyword>
<dbReference type="CDD" id="cd03216">
    <property type="entry name" value="ABC_Carb_Monos_I"/>
    <property type="match status" value="1"/>
</dbReference>
<keyword evidence="4" id="KW-1003">Cell membrane</keyword>
<accession>A0A934J770</accession>
<dbReference type="FunFam" id="3.40.50.300:FF:000127">
    <property type="entry name" value="Ribose import ATP-binding protein RbsA"/>
    <property type="match status" value="1"/>
</dbReference>
<dbReference type="Proteomes" id="UP000640274">
    <property type="component" value="Unassembled WGS sequence"/>
</dbReference>
<dbReference type="GO" id="GO:0015749">
    <property type="term" value="P:monosaccharide transmembrane transport"/>
    <property type="evidence" value="ECO:0007669"/>
    <property type="project" value="UniProtKB-ARBA"/>
</dbReference>